<dbReference type="InterPro" id="IPR013655">
    <property type="entry name" value="PAS_fold_3"/>
</dbReference>
<dbReference type="RefSeq" id="WP_369017629.1">
    <property type="nucleotide sequence ID" value="NZ_CP121689.1"/>
</dbReference>
<dbReference type="InterPro" id="IPR000014">
    <property type="entry name" value="PAS"/>
</dbReference>
<evidence type="ECO:0000313" key="6">
    <source>
        <dbReference type="Proteomes" id="UP001461341"/>
    </source>
</evidence>
<feature type="domain" description="PAS" evidence="1">
    <location>
        <begin position="538"/>
        <end position="612"/>
    </location>
</feature>
<sequence>MVSPGKNYSFSVCLHLCRLEENDYQIQDLDPSIERLFSLPGNQLKGCKLSDLLVTSQSNPLFNPLFWEKVKQHTPCGAFDWFFDPPGRLFQAFVSQHHNELCLLLSELPREAEHITFFQNLIDKNTLYIFYRYRLFPQPGFEYVSPSVTAVTGYTPEECYRNPELFFAFIHPEDRQVLTKLLQEGKGFGKPLTLRWQRKSGEIFWVEQLNIPVYDSEGNRIAIEGIARDITGYKKEQEELLQKSRELEWLLKSMINAFVIHEPVFNQEGRLVDFRIVYVNEAYEKMLGLKLEAIRGKTARELWPGMEEEWFKKHEKAILTGIPQSFELYHSPTGRYYRCHIYSPWNTRERYCVVFDDITERKLAEQREAYLKRMLLAIRNVNQLITQEEDPQRLIEKACYRLVETMSMQSALIALFDKNQEIVDFAFCNARRRQEKPHKRTVQEWISGHIDFLLAQNSTLIVTPTLDAGETKLLSVKENHSLIAGKIAFKNQIYGILLTAVPTAYARDEELLDLLKELLTDLGFAMHKIENQKALQEVQRRYQLLADNMPGIVYLCLNDEAWTMVYLNDHIEKITGYPKEEFLSGRLSYAELCHPEDLEPLRKTINEALKERKSFHAIYRLRNRQGEYRFVEEFGGGIWEKGELLYLEGFIQDITERKQYEERIHYLFSHDPLTGLYNRTFLEEEIKRLEENQEFPLGILLFDINGLKLINDALGQKEGNRMLQNLARALRETCPQEALVGRWSGDEFMVILPRTREEKILKLAQEISLRCNQESQEKMPLSVSYGWSIKTSSKQPLDRVINQAVERMHRRKLTENRSARSAIIASLEQSLQETTQETQKHASRIARLVSRIGRKLGLKEDELTSLELLARLHDLGKIAIPLHILNKPGPLTAEEWKIVKKHPEVGYRIAQSSPDILPIAEAILAHHERWDGKGYPQGLKGEQIPLIARILAVVDAYDVMIQGRPYKKAMQQEEAIEELKRCSGTQFDPRVVEVLVKILEEDSGQASQEEIS</sequence>
<evidence type="ECO:0000259" key="1">
    <source>
        <dbReference type="PROSITE" id="PS50112"/>
    </source>
</evidence>
<proteinExistence type="predicted"/>
<feature type="domain" description="PAC" evidence="2">
    <location>
        <begin position="615"/>
        <end position="666"/>
    </location>
</feature>
<dbReference type="NCBIfam" id="TIGR00254">
    <property type="entry name" value="GGDEF"/>
    <property type="match status" value="1"/>
</dbReference>
<dbReference type="InterPro" id="IPR043128">
    <property type="entry name" value="Rev_trsase/Diguanyl_cyclase"/>
</dbReference>
<dbReference type="InterPro" id="IPR001610">
    <property type="entry name" value="PAC"/>
</dbReference>
<dbReference type="SUPFAM" id="SSF55073">
    <property type="entry name" value="Nucleotide cyclase"/>
    <property type="match status" value="1"/>
</dbReference>
<organism evidence="5 6">
    <name type="scientific">Thermatribacter velox</name>
    <dbReference type="NCBI Taxonomy" id="3039681"/>
    <lineage>
        <taxon>Bacteria</taxon>
        <taxon>Pseudomonadati</taxon>
        <taxon>Atribacterota</taxon>
        <taxon>Atribacteria</taxon>
        <taxon>Atribacterales</taxon>
        <taxon>Thermatribacteraceae</taxon>
        <taxon>Thermatribacter</taxon>
    </lineage>
</organism>
<gene>
    <name evidence="5" type="ORF">QBE54_07755</name>
</gene>
<dbReference type="InterPro" id="IPR013656">
    <property type="entry name" value="PAS_4"/>
</dbReference>
<dbReference type="SMART" id="SM00086">
    <property type="entry name" value="PAC"/>
    <property type="match status" value="2"/>
</dbReference>
<dbReference type="PANTHER" id="PTHR45228:SF1">
    <property type="entry name" value="CYCLIC DI-GMP PHOSPHODIESTERASE TM_0186"/>
    <property type="match status" value="1"/>
</dbReference>
<evidence type="ECO:0000259" key="4">
    <source>
        <dbReference type="PROSITE" id="PS51832"/>
    </source>
</evidence>
<dbReference type="Pfam" id="PF13487">
    <property type="entry name" value="HD_5"/>
    <property type="match status" value="1"/>
</dbReference>
<dbReference type="PROSITE" id="PS50112">
    <property type="entry name" value="PAS"/>
    <property type="match status" value="2"/>
</dbReference>
<dbReference type="PROSITE" id="PS50113">
    <property type="entry name" value="PAC"/>
    <property type="match status" value="2"/>
</dbReference>
<dbReference type="InterPro" id="IPR035965">
    <property type="entry name" value="PAS-like_dom_sf"/>
</dbReference>
<dbReference type="Pfam" id="PF00990">
    <property type="entry name" value="GGDEF"/>
    <property type="match status" value="1"/>
</dbReference>
<dbReference type="Gene3D" id="3.30.450.20">
    <property type="entry name" value="PAS domain"/>
    <property type="match status" value="3"/>
</dbReference>
<feature type="domain" description="HD-GYP" evidence="4">
    <location>
        <begin position="816"/>
        <end position="1011"/>
    </location>
</feature>
<evidence type="ECO:0000259" key="3">
    <source>
        <dbReference type="PROSITE" id="PS50887"/>
    </source>
</evidence>
<dbReference type="InterPro" id="IPR029016">
    <property type="entry name" value="GAF-like_dom_sf"/>
</dbReference>
<feature type="domain" description="GGDEF" evidence="3">
    <location>
        <begin position="695"/>
        <end position="825"/>
    </location>
</feature>
<name>A0ABZ2YA66_9BACT</name>
<feature type="domain" description="PAS" evidence="1">
    <location>
        <begin position="143"/>
        <end position="184"/>
    </location>
</feature>
<dbReference type="SUPFAM" id="SSF55781">
    <property type="entry name" value="GAF domain-like"/>
    <property type="match status" value="1"/>
</dbReference>
<dbReference type="InterPro" id="IPR037522">
    <property type="entry name" value="HD_GYP_dom"/>
</dbReference>
<dbReference type="Gene3D" id="3.30.450.40">
    <property type="match status" value="1"/>
</dbReference>
<dbReference type="InterPro" id="IPR029787">
    <property type="entry name" value="Nucleotide_cyclase"/>
</dbReference>
<dbReference type="InterPro" id="IPR000700">
    <property type="entry name" value="PAS-assoc_C"/>
</dbReference>
<dbReference type="Gene3D" id="1.10.3210.10">
    <property type="entry name" value="Hypothetical protein af1432"/>
    <property type="match status" value="1"/>
</dbReference>
<dbReference type="Gene3D" id="3.30.70.270">
    <property type="match status" value="1"/>
</dbReference>
<evidence type="ECO:0000259" key="2">
    <source>
        <dbReference type="PROSITE" id="PS50113"/>
    </source>
</evidence>
<dbReference type="SUPFAM" id="SSF109604">
    <property type="entry name" value="HD-domain/PDEase-like"/>
    <property type="match status" value="1"/>
</dbReference>
<dbReference type="CDD" id="cd00077">
    <property type="entry name" value="HDc"/>
    <property type="match status" value="1"/>
</dbReference>
<dbReference type="PROSITE" id="PS51832">
    <property type="entry name" value="HD_GYP"/>
    <property type="match status" value="1"/>
</dbReference>
<dbReference type="Pfam" id="PF08448">
    <property type="entry name" value="PAS_4"/>
    <property type="match status" value="1"/>
</dbReference>
<protein>
    <submittedName>
        <fullName evidence="5">PAS domain S-box protein</fullName>
    </submittedName>
</protein>
<evidence type="ECO:0000313" key="5">
    <source>
        <dbReference type="EMBL" id="WZL75482.1"/>
    </source>
</evidence>
<dbReference type="SUPFAM" id="SSF55785">
    <property type="entry name" value="PYP-like sensor domain (PAS domain)"/>
    <property type="match status" value="3"/>
</dbReference>
<dbReference type="CDD" id="cd01949">
    <property type="entry name" value="GGDEF"/>
    <property type="match status" value="1"/>
</dbReference>
<keyword evidence="6" id="KW-1185">Reference proteome</keyword>
<dbReference type="InterPro" id="IPR000160">
    <property type="entry name" value="GGDEF_dom"/>
</dbReference>
<dbReference type="SMART" id="SM00471">
    <property type="entry name" value="HDc"/>
    <property type="match status" value="1"/>
</dbReference>
<dbReference type="Proteomes" id="UP001461341">
    <property type="component" value="Chromosome"/>
</dbReference>
<feature type="domain" description="PAC" evidence="2">
    <location>
        <begin position="190"/>
        <end position="242"/>
    </location>
</feature>
<dbReference type="InterPro" id="IPR052020">
    <property type="entry name" value="Cyclic_di-GMP/3'3'-cGAMP_PDE"/>
</dbReference>
<dbReference type="NCBIfam" id="TIGR00229">
    <property type="entry name" value="sensory_box"/>
    <property type="match status" value="3"/>
</dbReference>
<dbReference type="SMART" id="SM00091">
    <property type="entry name" value="PAS"/>
    <property type="match status" value="3"/>
</dbReference>
<dbReference type="EMBL" id="CP121689">
    <property type="protein sequence ID" value="WZL75482.1"/>
    <property type="molecule type" value="Genomic_DNA"/>
</dbReference>
<reference evidence="5 6" key="1">
    <citation type="submission" date="2023-03" db="EMBL/GenBank/DDBJ databases">
        <title>Novel Species.</title>
        <authorList>
            <person name="Ma S."/>
        </authorList>
    </citation>
    <scope>NUCLEOTIDE SEQUENCE [LARGE SCALE GENOMIC DNA]</scope>
    <source>
        <strain evidence="5 6">B11</strain>
    </source>
</reference>
<dbReference type="CDD" id="cd00130">
    <property type="entry name" value="PAS"/>
    <property type="match status" value="3"/>
</dbReference>
<dbReference type="Pfam" id="PF08447">
    <property type="entry name" value="PAS_3"/>
    <property type="match status" value="2"/>
</dbReference>
<accession>A0ABZ2YA66</accession>
<dbReference type="SMART" id="SM00267">
    <property type="entry name" value="GGDEF"/>
    <property type="match status" value="1"/>
</dbReference>
<dbReference type="PROSITE" id="PS50887">
    <property type="entry name" value="GGDEF"/>
    <property type="match status" value="1"/>
</dbReference>
<dbReference type="InterPro" id="IPR003607">
    <property type="entry name" value="HD/PDEase_dom"/>
</dbReference>
<dbReference type="PANTHER" id="PTHR45228">
    <property type="entry name" value="CYCLIC DI-GMP PHOSPHODIESTERASE TM_0186-RELATED"/>
    <property type="match status" value="1"/>
</dbReference>